<evidence type="ECO:0000259" key="6">
    <source>
        <dbReference type="Pfam" id="PF00082"/>
    </source>
</evidence>
<evidence type="ECO:0000256" key="2">
    <source>
        <dbReference type="ARBA" id="ARBA00022670"/>
    </source>
</evidence>
<dbReference type="InterPro" id="IPR051048">
    <property type="entry name" value="Peptidase_S8/S53_subtilisin"/>
</dbReference>
<evidence type="ECO:0000313" key="7">
    <source>
        <dbReference type="EMBL" id="EJT81082.1"/>
    </source>
</evidence>
<reference evidence="7" key="3">
    <citation type="submission" date="2010-09" db="EMBL/GenBank/DDBJ databases">
        <title>Annotation of Gaeumannomyces graminis var. tritici R3-111a-1.</title>
        <authorList>
            <consortium name="The Broad Institute Genome Sequencing Platform"/>
            <person name="Ma L.-J."/>
            <person name="Dead R."/>
            <person name="Young S.K."/>
            <person name="Zeng Q."/>
            <person name="Gargeya S."/>
            <person name="Fitzgerald M."/>
            <person name="Haas B."/>
            <person name="Abouelleil A."/>
            <person name="Alvarado L."/>
            <person name="Arachchi H.M."/>
            <person name="Berlin A."/>
            <person name="Brown A."/>
            <person name="Chapman S.B."/>
            <person name="Chen Z."/>
            <person name="Dunbar C."/>
            <person name="Freedman E."/>
            <person name="Gearin G."/>
            <person name="Gellesch M."/>
            <person name="Goldberg J."/>
            <person name="Griggs A."/>
            <person name="Gujja S."/>
            <person name="Heiman D."/>
            <person name="Howarth C."/>
            <person name="Larson L."/>
            <person name="Lui A."/>
            <person name="MacDonald P.J.P."/>
            <person name="Mehta T."/>
            <person name="Montmayeur A."/>
            <person name="Murphy C."/>
            <person name="Neiman D."/>
            <person name="Pearson M."/>
            <person name="Priest M."/>
            <person name="Roberts A."/>
            <person name="Saif S."/>
            <person name="Shea T."/>
            <person name="Shenoy N."/>
            <person name="Sisk P."/>
            <person name="Stolte C."/>
            <person name="Sykes S."/>
            <person name="Yandava C."/>
            <person name="Wortman J."/>
            <person name="Nusbaum C."/>
            <person name="Birren B."/>
        </authorList>
    </citation>
    <scope>NUCLEOTIDE SEQUENCE</scope>
    <source>
        <strain evidence="7">R3-111a-1</strain>
    </source>
</reference>
<comment type="similarity">
    <text evidence="1 5">Belongs to the peptidase S8 family.</text>
</comment>
<keyword evidence="3 5" id="KW-0378">Hydrolase</keyword>
<dbReference type="SUPFAM" id="SSF52743">
    <property type="entry name" value="Subtilisin-like"/>
    <property type="match status" value="1"/>
</dbReference>
<sequence length="289" mass="31195">MPKMWLEDIKKIGVSVERKRRAQRVTTPVRVAILDTGLNMDLPIFDEKPSRMNAVKGHVDYVDPGASTITDTFGHGTLMARIVMECAPGAEIFVARVARNSKDLRASQENIRKAIHWAGQACKADIILTSFGISRKDEGGIGEAIETIEKERKENIIFLASAGNSDTDDESFSACHGSVVAVYATDKHGAPLLSNAVTPSRDTWVLGTYGDPPDSLLAEFDSPYPGICKAGSSIATAAMAGVSAVMLAYAMVLPSLVKLPCSQVLERLWTTKGMGALLYRLAPEPRAYP</sequence>
<dbReference type="HOGENOM" id="CLU_963266_0_0_1"/>
<dbReference type="PRINTS" id="PR00723">
    <property type="entry name" value="SUBTILISIN"/>
</dbReference>
<dbReference type="Pfam" id="PF00082">
    <property type="entry name" value="Peptidase_S8"/>
    <property type="match status" value="1"/>
</dbReference>
<dbReference type="STRING" id="644352.J3NII9"/>
<feature type="active site" description="Charge relay system" evidence="5">
    <location>
        <position position="75"/>
    </location>
</feature>
<dbReference type="VEuPathDB" id="FungiDB:GGTG_01069"/>
<dbReference type="PANTHER" id="PTHR43399:SF4">
    <property type="entry name" value="CELL WALL-ASSOCIATED PROTEASE"/>
    <property type="match status" value="1"/>
</dbReference>
<evidence type="ECO:0000256" key="1">
    <source>
        <dbReference type="ARBA" id="ARBA00011073"/>
    </source>
</evidence>
<proteinExistence type="inferred from homology"/>
<dbReference type="eggNOG" id="ENOG502S0RE">
    <property type="taxonomic scope" value="Eukaryota"/>
</dbReference>
<evidence type="ECO:0000256" key="5">
    <source>
        <dbReference type="PROSITE-ProRule" id="PRU01240"/>
    </source>
</evidence>
<gene>
    <name evidence="8" type="primary">20341527</name>
    <name evidence="7" type="ORF">GGTG_01069</name>
</gene>
<dbReference type="InterPro" id="IPR000209">
    <property type="entry name" value="Peptidase_S8/S53_dom"/>
</dbReference>
<dbReference type="GO" id="GO:0004252">
    <property type="term" value="F:serine-type endopeptidase activity"/>
    <property type="evidence" value="ECO:0007669"/>
    <property type="project" value="UniProtKB-UniRule"/>
</dbReference>
<evidence type="ECO:0000313" key="9">
    <source>
        <dbReference type="Proteomes" id="UP000006039"/>
    </source>
</evidence>
<accession>J3NII9</accession>
<keyword evidence="9" id="KW-1185">Reference proteome</keyword>
<reference evidence="8" key="4">
    <citation type="journal article" date="2015" name="G3 (Bethesda)">
        <title>Genome sequences of three phytopathogenic species of the Magnaporthaceae family of fungi.</title>
        <authorList>
            <person name="Okagaki L.H."/>
            <person name="Nunes C.C."/>
            <person name="Sailsbery J."/>
            <person name="Clay B."/>
            <person name="Brown D."/>
            <person name="John T."/>
            <person name="Oh Y."/>
            <person name="Young N."/>
            <person name="Fitzgerald M."/>
            <person name="Haas B.J."/>
            <person name="Zeng Q."/>
            <person name="Young S."/>
            <person name="Adiconis X."/>
            <person name="Fan L."/>
            <person name="Levin J.Z."/>
            <person name="Mitchell T.K."/>
            <person name="Okubara P.A."/>
            <person name="Farman M.L."/>
            <person name="Kohn L.M."/>
            <person name="Birren B."/>
            <person name="Ma L.-J."/>
            <person name="Dean R.A."/>
        </authorList>
    </citation>
    <scope>NUCLEOTIDE SEQUENCE</scope>
    <source>
        <strain evidence="8">R3-111a-1</strain>
    </source>
</reference>
<evidence type="ECO:0000313" key="8">
    <source>
        <dbReference type="EnsemblFungi" id="EJT81082"/>
    </source>
</evidence>
<dbReference type="GeneID" id="20341527"/>
<keyword evidence="4 5" id="KW-0720">Serine protease</keyword>
<dbReference type="PROSITE" id="PS51892">
    <property type="entry name" value="SUBTILASE"/>
    <property type="match status" value="1"/>
</dbReference>
<reference evidence="9" key="1">
    <citation type="submission" date="2010-07" db="EMBL/GenBank/DDBJ databases">
        <title>The genome sequence of Gaeumannomyces graminis var. tritici strain R3-111a-1.</title>
        <authorList>
            <consortium name="The Broad Institute Genome Sequencing Platform"/>
            <person name="Ma L.-J."/>
            <person name="Dead R."/>
            <person name="Young S."/>
            <person name="Zeng Q."/>
            <person name="Koehrsen M."/>
            <person name="Alvarado L."/>
            <person name="Berlin A."/>
            <person name="Chapman S.B."/>
            <person name="Chen Z."/>
            <person name="Freedman E."/>
            <person name="Gellesch M."/>
            <person name="Goldberg J."/>
            <person name="Griggs A."/>
            <person name="Gujja S."/>
            <person name="Heilman E.R."/>
            <person name="Heiman D."/>
            <person name="Hepburn T."/>
            <person name="Howarth C."/>
            <person name="Jen D."/>
            <person name="Larson L."/>
            <person name="Mehta T."/>
            <person name="Neiman D."/>
            <person name="Pearson M."/>
            <person name="Roberts A."/>
            <person name="Saif S."/>
            <person name="Shea T."/>
            <person name="Shenoy N."/>
            <person name="Sisk P."/>
            <person name="Stolte C."/>
            <person name="Sykes S."/>
            <person name="Walk T."/>
            <person name="White J."/>
            <person name="Yandava C."/>
            <person name="Haas B."/>
            <person name="Nusbaum C."/>
            <person name="Birren B."/>
        </authorList>
    </citation>
    <scope>NUCLEOTIDE SEQUENCE [LARGE SCALE GENOMIC DNA]</scope>
    <source>
        <strain evidence="9">R3-111a-1</strain>
    </source>
</reference>
<feature type="domain" description="Peptidase S8/S53" evidence="6">
    <location>
        <begin position="29"/>
        <end position="248"/>
    </location>
</feature>
<dbReference type="RefSeq" id="XP_009217091.1">
    <property type="nucleotide sequence ID" value="XM_009218827.1"/>
</dbReference>
<dbReference type="AlphaFoldDB" id="J3NII9"/>
<dbReference type="PANTHER" id="PTHR43399">
    <property type="entry name" value="SUBTILISIN-RELATED"/>
    <property type="match status" value="1"/>
</dbReference>
<keyword evidence="2 5" id="KW-0645">Protease</keyword>
<evidence type="ECO:0000256" key="3">
    <source>
        <dbReference type="ARBA" id="ARBA00022801"/>
    </source>
</evidence>
<dbReference type="OrthoDB" id="206201at2759"/>
<dbReference type="GO" id="GO:0006508">
    <property type="term" value="P:proteolysis"/>
    <property type="evidence" value="ECO:0007669"/>
    <property type="project" value="UniProtKB-KW"/>
</dbReference>
<dbReference type="EnsemblFungi" id="EJT81082">
    <property type="protein sequence ID" value="EJT81082"/>
    <property type="gene ID" value="GGTG_01069"/>
</dbReference>
<name>J3NII9_GAET3</name>
<dbReference type="Proteomes" id="UP000006039">
    <property type="component" value="Unassembled WGS sequence"/>
</dbReference>
<reference evidence="7" key="2">
    <citation type="submission" date="2010-07" db="EMBL/GenBank/DDBJ databases">
        <authorList>
            <consortium name="The Broad Institute Genome Sequencing Platform"/>
            <consortium name="Broad Institute Genome Sequencing Center for Infectious Disease"/>
            <person name="Ma L.-J."/>
            <person name="Dead R."/>
            <person name="Young S."/>
            <person name="Zeng Q."/>
            <person name="Koehrsen M."/>
            <person name="Alvarado L."/>
            <person name="Berlin A."/>
            <person name="Chapman S.B."/>
            <person name="Chen Z."/>
            <person name="Freedman E."/>
            <person name="Gellesch M."/>
            <person name="Goldberg J."/>
            <person name="Griggs A."/>
            <person name="Gujja S."/>
            <person name="Heilman E.R."/>
            <person name="Heiman D."/>
            <person name="Hepburn T."/>
            <person name="Howarth C."/>
            <person name="Jen D."/>
            <person name="Larson L."/>
            <person name="Mehta T."/>
            <person name="Neiman D."/>
            <person name="Pearson M."/>
            <person name="Roberts A."/>
            <person name="Saif S."/>
            <person name="Shea T."/>
            <person name="Shenoy N."/>
            <person name="Sisk P."/>
            <person name="Stolte C."/>
            <person name="Sykes S."/>
            <person name="Walk T."/>
            <person name="White J."/>
            <person name="Yandava C."/>
            <person name="Haas B."/>
            <person name="Nusbaum C."/>
            <person name="Birren B."/>
        </authorList>
    </citation>
    <scope>NUCLEOTIDE SEQUENCE</scope>
    <source>
        <strain evidence="7">R3-111a-1</strain>
    </source>
</reference>
<protein>
    <recommendedName>
        <fullName evidence="6">Peptidase S8/S53 domain-containing protein</fullName>
    </recommendedName>
</protein>
<feature type="active site" description="Charge relay system" evidence="5">
    <location>
        <position position="35"/>
    </location>
</feature>
<dbReference type="CDD" id="cd00306">
    <property type="entry name" value="Peptidases_S8_S53"/>
    <property type="match status" value="1"/>
</dbReference>
<dbReference type="Gene3D" id="3.40.50.200">
    <property type="entry name" value="Peptidase S8/S53 domain"/>
    <property type="match status" value="1"/>
</dbReference>
<dbReference type="InterPro" id="IPR036852">
    <property type="entry name" value="Peptidase_S8/S53_dom_sf"/>
</dbReference>
<evidence type="ECO:0000256" key="4">
    <source>
        <dbReference type="ARBA" id="ARBA00022825"/>
    </source>
</evidence>
<organism evidence="7">
    <name type="scientific">Gaeumannomyces tritici (strain R3-111a-1)</name>
    <name type="common">Wheat and barley take-all root rot fungus</name>
    <name type="synonym">Gaeumannomyces graminis var. tritici</name>
    <dbReference type="NCBI Taxonomy" id="644352"/>
    <lineage>
        <taxon>Eukaryota</taxon>
        <taxon>Fungi</taxon>
        <taxon>Dikarya</taxon>
        <taxon>Ascomycota</taxon>
        <taxon>Pezizomycotina</taxon>
        <taxon>Sordariomycetes</taxon>
        <taxon>Sordariomycetidae</taxon>
        <taxon>Magnaporthales</taxon>
        <taxon>Magnaporthaceae</taxon>
        <taxon>Gaeumannomyces</taxon>
    </lineage>
</organism>
<dbReference type="InterPro" id="IPR015500">
    <property type="entry name" value="Peptidase_S8_subtilisin-rel"/>
</dbReference>
<reference evidence="8" key="5">
    <citation type="submission" date="2018-04" db="UniProtKB">
        <authorList>
            <consortium name="EnsemblFungi"/>
        </authorList>
    </citation>
    <scope>IDENTIFICATION</scope>
    <source>
        <strain evidence="8">R3-111a-1</strain>
    </source>
</reference>
<feature type="active site" description="Charge relay system" evidence="5">
    <location>
        <position position="233"/>
    </location>
</feature>
<dbReference type="EMBL" id="GL385395">
    <property type="protein sequence ID" value="EJT81082.1"/>
    <property type="molecule type" value="Genomic_DNA"/>
</dbReference>